<dbReference type="STRING" id="688867.SAMN05660236_2016"/>
<dbReference type="Gene3D" id="3.30.70.100">
    <property type="match status" value="1"/>
</dbReference>
<feature type="transmembrane region" description="Helical" evidence="8">
    <location>
        <begin position="632"/>
        <end position="659"/>
    </location>
</feature>
<keyword evidence="7" id="KW-0175">Coiled coil</keyword>
<feature type="transmembrane region" description="Helical" evidence="8">
    <location>
        <begin position="350"/>
        <end position="369"/>
    </location>
</feature>
<keyword evidence="3" id="KW-1003">Cell membrane</keyword>
<feature type="transmembrane region" description="Helical" evidence="8">
    <location>
        <begin position="288"/>
        <end position="305"/>
    </location>
</feature>
<reference evidence="11 12" key="1">
    <citation type="submission" date="2017-02" db="EMBL/GenBank/DDBJ databases">
        <authorList>
            <person name="Peterson S.W."/>
        </authorList>
    </citation>
    <scope>NUCLEOTIDE SEQUENCE [LARGE SCALE GENOMIC DNA]</scope>
    <source>
        <strain evidence="11 12">DSM 25262</strain>
    </source>
</reference>
<evidence type="ECO:0000313" key="11">
    <source>
        <dbReference type="EMBL" id="SKC61186.1"/>
    </source>
</evidence>
<dbReference type="SUPFAM" id="SSF82689">
    <property type="entry name" value="Mechanosensitive channel protein MscS (YggB), C-terminal domain"/>
    <property type="match status" value="1"/>
</dbReference>
<evidence type="ECO:0000259" key="9">
    <source>
        <dbReference type="Pfam" id="PF00924"/>
    </source>
</evidence>
<feature type="transmembrane region" description="Helical" evidence="8">
    <location>
        <begin position="376"/>
        <end position="398"/>
    </location>
</feature>
<proteinExistence type="inferred from homology"/>
<dbReference type="Gene3D" id="2.30.30.60">
    <property type="match status" value="1"/>
</dbReference>
<evidence type="ECO:0000313" key="12">
    <source>
        <dbReference type="Proteomes" id="UP000190961"/>
    </source>
</evidence>
<name>A0A1T5KBY3_9BACT</name>
<protein>
    <submittedName>
        <fullName evidence="11">Small-conductance mechanosensitive channel</fullName>
    </submittedName>
</protein>
<evidence type="ECO:0000256" key="7">
    <source>
        <dbReference type="SAM" id="Coils"/>
    </source>
</evidence>
<feature type="transmembrane region" description="Helical" evidence="8">
    <location>
        <begin position="404"/>
        <end position="422"/>
    </location>
</feature>
<dbReference type="InterPro" id="IPR052702">
    <property type="entry name" value="MscS-like_channel"/>
</dbReference>
<evidence type="ECO:0000256" key="5">
    <source>
        <dbReference type="ARBA" id="ARBA00022989"/>
    </source>
</evidence>
<evidence type="ECO:0000256" key="3">
    <source>
        <dbReference type="ARBA" id="ARBA00022475"/>
    </source>
</evidence>
<dbReference type="InterPro" id="IPR011014">
    <property type="entry name" value="MscS_channel_TM-2"/>
</dbReference>
<keyword evidence="4 8" id="KW-0812">Transmembrane</keyword>
<sequence>MYFAPYLTAGGLLAAMKIGMNRLKHYTLVTIALVVVSVFTTSLTFAQRSKWRKDRNQSLTLFSDSATATAAEYMLHLEMAYQKIDSVQNVSKLSPEIMLIGLRLTESDSIIHFVDQSLIKYEQTLNLRNLEILKILLENAQQDLHKYNESFKASDARLSKLRLEITGLRKDSVLRKLFRDSVSRKKFIPQLKGLRSRRRYTDSLLTNSLTTLHKFKTQASAGSILSAQLMNQLNTRLSMAGKKVFEKELNYLWEKPVPSTSRESLAAVFKEEQKALTFYYSNSSENRFVRWLVGIAFLWWVMRNLRILKRKDKLDSVKPYGITYLVEHPILSALAVVFSMAPLFDLHAPAAYTQFVQFLLIITLTSLYRKQWSRRLFYYWLGIAALFIVFSFTNHILIPSLLQRLFIIILNVVAVALALLFRKALPRDHQLARFIRVVLILLIVMNVLAIFANISGRLTLANMLSMTSVFGLTQVIGLSAMVKILVEAVLLQIHTSRLQQSLVNVFDPAPIVQNFRRPLLGIVLLIWIVVFSANLNIYDTLFKGVSDILNAQQHIGNTSFTVGSILLFFLIIWVAHFLQRYIGYFLGDIGDDEGEGLAHRSRLLMTKLVLLGAGYLLAVSASGLPVDKITIVLGALGVGIGLGLQNIVNNFVSGIILIFDRPLKVGDSVEVGSHAGRVKEIGLRSSTLVTTDGADVIIPNGDVLSQHIVNWTLGNTYKRLDFNITITLPEKNEDDVIQQIKEVIKNTDCVLKKREPAVLVESVKDNDFLLKVFFWCEDVYKEEQTKSEVRYQIYRSLKDQGINSK</sequence>
<evidence type="ECO:0000256" key="4">
    <source>
        <dbReference type="ARBA" id="ARBA00022692"/>
    </source>
</evidence>
<accession>A0A1T5KBY3</accession>
<evidence type="ECO:0000259" key="10">
    <source>
        <dbReference type="Pfam" id="PF21082"/>
    </source>
</evidence>
<feature type="coiled-coil region" evidence="7">
    <location>
        <begin position="130"/>
        <end position="157"/>
    </location>
</feature>
<dbReference type="SUPFAM" id="SSF82861">
    <property type="entry name" value="Mechanosensitive channel protein MscS (YggB), transmembrane region"/>
    <property type="match status" value="1"/>
</dbReference>
<keyword evidence="5 8" id="KW-1133">Transmembrane helix</keyword>
<dbReference type="Pfam" id="PF21082">
    <property type="entry name" value="MS_channel_3rd"/>
    <property type="match status" value="1"/>
</dbReference>
<dbReference type="Proteomes" id="UP000190961">
    <property type="component" value="Unassembled WGS sequence"/>
</dbReference>
<feature type="domain" description="Mechanosensitive ion channel MscS" evidence="9">
    <location>
        <begin position="646"/>
        <end position="712"/>
    </location>
</feature>
<feature type="transmembrane region" description="Helical" evidence="8">
    <location>
        <begin position="558"/>
        <end position="578"/>
    </location>
</feature>
<dbReference type="PANTHER" id="PTHR30347">
    <property type="entry name" value="POTASSIUM CHANNEL RELATED"/>
    <property type="match status" value="1"/>
</dbReference>
<evidence type="ECO:0000256" key="8">
    <source>
        <dbReference type="SAM" id="Phobius"/>
    </source>
</evidence>
<dbReference type="Pfam" id="PF00924">
    <property type="entry name" value="MS_channel_2nd"/>
    <property type="match status" value="1"/>
</dbReference>
<feature type="transmembrane region" description="Helical" evidence="8">
    <location>
        <begin position="434"/>
        <end position="454"/>
    </location>
</feature>
<feature type="transmembrane region" description="Helical" evidence="8">
    <location>
        <begin position="325"/>
        <end position="344"/>
    </location>
</feature>
<organism evidence="11 12">
    <name type="scientific">Ohtaekwangia koreensis</name>
    <dbReference type="NCBI Taxonomy" id="688867"/>
    <lineage>
        <taxon>Bacteria</taxon>
        <taxon>Pseudomonadati</taxon>
        <taxon>Bacteroidota</taxon>
        <taxon>Cytophagia</taxon>
        <taxon>Cytophagales</taxon>
        <taxon>Fulvivirgaceae</taxon>
        <taxon>Ohtaekwangia</taxon>
    </lineage>
</organism>
<comment type="similarity">
    <text evidence="2">Belongs to the MscS (TC 1.A.23) family.</text>
</comment>
<dbReference type="InterPro" id="IPR023408">
    <property type="entry name" value="MscS_beta-dom_sf"/>
</dbReference>
<feature type="transmembrane region" description="Helical" evidence="8">
    <location>
        <begin position="466"/>
        <end position="491"/>
    </location>
</feature>
<dbReference type="InterPro" id="IPR049278">
    <property type="entry name" value="MS_channel_C"/>
</dbReference>
<feature type="domain" description="Mechanosensitive ion channel MscS C-terminal" evidence="10">
    <location>
        <begin position="731"/>
        <end position="803"/>
    </location>
</feature>
<dbReference type="Gene3D" id="1.10.287.1260">
    <property type="match status" value="1"/>
</dbReference>
<dbReference type="InterPro" id="IPR011066">
    <property type="entry name" value="MscS_channel_C_sf"/>
</dbReference>
<evidence type="ECO:0000256" key="2">
    <source>
        <dbReference type="ARBA" id="ARBA00008017"/>
    </source>
</evidence>
<feature type="transmembrane region" description="Helical" evidence="8">
    <location>
        <begin position="519"/>
        <end position="538"/>
    </location>
</feature>
<keyword evidence="12" id="KW-1185">Reference proteome</keyword>
<evidence type="ECO:0000256" key="6">
    <source>
        <dbReference type="ARBA" id="ARBA00023136"/>
    </source>
</evidence>
<dbReference type="InterPro" id="IPR006685">
    <property type="entry name" value="MscS_channel_2nd"/>
</dbReference>
<dbReference type="PANTHER" id="PTHR30347:SF1">
    <property type="entry name" value="MECHANOSENSITIVE CHANNEL MSCK"/>
    <property type="match status" value="1"/>
</dbReference>
<dbReference type="AlphaFoldDB" id="A0A1T5KBY3"/>
<keyword evidence="6 8" id="KW-0472">Membrane</keyword>
<evidence type="ECO:0000256" key="1">
    <source>
        <dbReference type="ARBA" id="ARBA00004651"/>
    </source>
</evidence>
<dbReference type="InterPro" id="IPR010920">
    <property type="entry name" value="LSM_dom_sf"/>
</dbReference>
<gene>
    <name evidence="11" type="ORF">SAMN05660236_2016</name>
</gene>
<feature type="transmembrane region" description="Helical" evidence="8">
    <location>
        <begin position="26"/>
        <end position="46"/>
    </location>
</feature>
<dbReference type="GO" id="GO:0005886">
    <property type="term" value="C:plasma membrane"/>
    <property type="evidence" value="ECO:0007669"/>
    <property type="project" value="UniProtKB-SubCell"/>
</dbReference>
<dbReference type="SUPFAM" id="SSF50182">
    <property type="entry name" value="Sm-like ribonucleoproteins"/>
    <property type="match status" value="1"/>
</dbReference>
<dbReference type="GO" id="GO:0008381">
    <property type="term" value="F:mechanosensitive monoatomic ion channel activity"/>
    <property type="evidence" value="ECO:0007669"/>
    <property type="project" value="UniProtKB-ARBA"/>
</dbReference>
<dbReference type="EMBL" id="FUZU01000001">
    <property type="protein sequence ID" value="SKC61186.1"/>
    <property type="molecule type" value="Genomic_DNA"/>
</dbReference>
<comment type="subcellular location">
    <subcellularLocation>
        <location evidence="1">Cell membrane</location>
        <topology evidence="1">Multi-pass membrane protein</topology>
    </subcellularLocation>
</comment>
<feature type="transmembrane region" description="Helical" evidence="8">
    <location>
        <begin position="608"/>
        <end position="626"/>
    </location>
</feature>